<dbReference type="EMBL" id="SLXO01000015">
    <property type="protein sequence ID" value="TCP30148.1"/>
    <property type="molecule type" value="Genomic_DNA"/>
</dbReference>
<dbReference type="Gene3D" id="3.30.160.170">
    <property type="entry name" value="FlaG-like"/>
    <property type="match status" value="1"/>
</dbReference>
<protein>
    <submittedName>
        <fullName evidence="1">FlaG protein</fullName>
    </submittedName>
</protein>
<dbReference type="SUPFAM" id="SSF160214">
    <property type="entry name" value="FlaG-like"/>
    <property type="match status" value="1"/>
</dbReference>
<dbReference type="InterPro" id="IPR005186">
    <property type="entry name" value="FlaG"/>
</dbReference>
<keyword evidence="2" id="KW-1185">Reference proteome</keyword>
<dbReference type="Proteomes" id="UP000295399">
    <property type="component" value="Unassembled WGS sequence"/>
</dbReference>
<dbReference type="AlphaFoldDB" id="A0A4R2P7B6"/>
<reference evidence="1 2" key="1">
    <citation type="submission" date="2019-03" db="EMBL/GenBank/DDBJ databases">
        <title>Genomic Encyclopedia of Type Strains, Phase IV (KMG-IV): sequencing the most valuable type-strain genomes for metagenomic binning, comparative biology and taxonomic classification.</title>
        <authorList>
            <person name="Goeker M."/>
        </authorList>
    </citation>
    <scope>NUCLEOTIDE SEQUENCE [LARGE SCALE GENOMIC DNA]</scope>
    <source>
        <strain evidence="1 2">DSM 2132</strain>
    </source>
</reference>
<accession>A0A4R2P7B6</accession>
<dbReference type="InterPro" id="IPR035924">
    <property type="entry name" value="FlaG-like_sf"/>
</dbReference>
<evidence type="ECO:0000313" key="1">
    <source>
        <dbReference type="EMBL" id="TCP30148.1"/>
    </source>
</evidence>
<dbReference type="Pfam" id="PF03646">
    <property type="entry name" value="FlaG"/>
    <property type="match status" value="1"/>
</dbReference>
<name>A0A4R2P7B6_RHOSA</name>
<sequence length="62" mass="7080">MTVGLRGEGRFEVVVDEESKRFIYRAVDEQTGEVIRQFPPEAILKAVRAIREFEGLLVDQDA</sequence>
<organism evidence="1 2">
    <name type="scientific">Rhodothalassium salexigens DSM 2132</name>
    <dbReference type="NCBI Taxonomy" id="1188247"/>
    <lineage>
        <taxon>Bacteria</taxon>
        <taxon>Pseudomonadati</taxon>
        <taxon>Pseudomonadota</taxon>
        <taxon>Alphaproteobacteria</taxon>
        <taxon>Rhodothalassiales</taxon>
        <taxon>Rhodothalassiaceae</taxon>
        <taxon>Rhodothalassium</taxon>
    </lineage>
</organism>
<comment type="caution">
    <text evidence="1">The sequence shown here is derived from an EMBL/GenBank/DDBJ whole genome shotgun (WGS) entry which is preliminary data.</text>
</comment>
<dbReference type="InParanoid" id="A0A4R2P7B6"/>
<gene>
    <name evidence="1" type="ORF">EV659_1153</name>
</gene>
<evidence type="ECO:0000313" key="2">
    <source>
        <dbReference type="Proteomes" id="UP000295399"/>
    </source>
</evidence>
<proteinExistence type="predicted"/>